<dbReference type="AlphaFoldDB" id="A0A1H7W2U2"/>
<dbReference type="RefSeq" id="WP_089998205.1">
    <property type="nucleotide sequence ID" value="NZ_FOBV01000001.1"/>
</dbReference>
<dbReference type="OrthoDB" id="240921at2"/>
<sequence length="376" mass="44289">MSYYLKIYGSASDLPESWTSIVGEHNILLSVEYFRALQKSLPSNMECFMVGFFNEDGLIGGAVFQYLDFISYQRAEENKITLFIKNLFARIFLKDTMILGNNMLTGQNGFYFDLSKISSDHITMLLDKAVQKMQNEIRKTSLVVCKDYQQGFADHFEKNLCGKYFRFSVQPDMKLEIKEHWKTFDDYVNDFSKKYRARVRTAKKKLNDIEKVELSLDLIKKYQQEMNALYQYVVENATFNTFFLAENHFEKMKENLAEKFKVFGYFSEMRLVGFYTLILNNNDANTYFLGYDKNCQKEKQVYLNMLLDMVKFGINHRFKTIIFGRTALEIKSTIGAEPTEIYVLMKHRNGILNKYIGKIFTSFAPKTEWIQRKPFK</sequence>
<dbReference type="SUPFAM" id="SSF55729">
    <property type="entry name" value="Acyl-CoA N-acyltransferases (Nat)"/>
    <property type="match status" value="1"/>
</dbReference>
<gene>
    <name evidence="1" type="ORF">SAMN05421856_101454</name>
</gene>
<protein>
    <recommendedName>
        <fullName evidence="3">Peptidogalycan biosysnthesis/recognition</fullName>
    </recommendedName>
</protein>
<dbReference type="Gene3D" id="3.40.630.30">
    <property type="match status" value="1"/>
</dbReference>
<dbReference type="STRING" id="295069.SAMN05421856_101454"/>
<evidence type="ECO:0008006" key="3">
    <source>
        <dbReference type="Google" id="ProtNLM"/>
    </source>
</evidence>
<proteinExistence type="predicted"/>
<evidence type="ECO:0000313" key="1">
    <source>
        <dbReference type="EMBL" id="SEM15813.1"/>
    </source>
</evidence>
<evidence type="ECO:0000313" key="2">
    <source>
        <dbReference type="Proteomes" id="UP000199450"/>
    </source>
</evidence>
<organism evidence="1 2">
    <name type="scientific">Chryseobacterium taichungense</name>
    <dbReference type="NCBI Taxonomy" id="295069"/>
    <lineage>
        <taxon>Bacteria</taxon>
        <taxon>Pseudomonadati</taxon>
        <taxon>Bacteroidota</taxon>
        <taxon>Flavobacteriia</taxon>
        <taxon>Flavobacteriales</taxon>
        <taxon>Weeksellaceae</taxon>
        <taxon>Chryseobacterium group</taxon>
        <taxon>Chryseobacterium</taxon>
    </lineage>
</organism>
<dbReference type="Proteomes" id="UP000199450">
    <property type="component" value="Unassembled WGS sequence"/>
</dbReference>
<dbReference type="EMBL" id="FOBV01000001">
    <property type="protein sequence ID" value="SEM15813.1"/>
    <property type="molecule type" value="Genomic_DNA"/>
</dbReference>
<reference evidence="2" key="1">
    <citation type="submission" date="2016-10" db="EMBL/GenBank/DDBJ databases">
        <authorList>
            <person name="Varghese N."/>
            <person name="Submissions S."/>
        </authorList>
    </citation>
    <scope>NUCLEOTIDE SEQUENCE [LARGE SCALE GENOMIC DNA]</scope>
    <source>
        <strain evidence="2">DSM 17453</strain>
    </source>
</reference>
<dbReference type="InterPro" id="IPR016181">
    <property type="entry name" value="Acyl_CoA_acyltransferase"/>
</dbReference>
<keyword evidence="2" id="KW-1185">Reference proteome</keyword>
<name>A0A1H7W2U2_9FLAO</name>
<accession>A0A1H7W2U2</accession>